<sequence>MRALAYGAALVVSALSSLVHAQTPPVGFTPPPPPPPPAQPVQGCGALAKQAGALLGVKAVGLEIKAVAAGALPRGESLSAGMSITGQQAGPNPEFCRIRATMKPSPVSAIRVEIWLPAHDWNGKFLGVGNFGWGGTLPLANMQAGLARGYAVAGNDTGHDSEGPLGHGGKFLLNQPELLQDYAWRANHLMTVAAKAFATAYYGKAPRWSYWIGCSLGGLQGLIEAKRFPQDYDGIVAGAPPNPLVDFNAAQLWPGWLVSRDPALALSDSKLAALHGAVMKACAGPVGSQLGYVENPAACQFDPQLVACKGADGPDCLTMGQVALVRQIYRGPVDGAGRVIFPGPALGSELEWRPFVGTREFSNAADLFRYAAFNRTDWQPSSLDWNRDIAQARDRLKGLLMADDDLTAFAARGGRLLLYVGTQDYHNPAELVSYLERVKDRIGPKGDHYARLFIMPGMNHCGGGEGCDSWDKLAAIDDWVDRKAGRQPRMASKLEQGEVKATYPLCFYPDVAVHDGKGPVTNAASYACRPS</sequence>
<comment type="caution">
    <text evidence="9">The sequence shown here is derived from an EMBL/GenBank/DDBJ whole genome shotgun (WGS) entry which is preliminary data.</text>
</comment>
<keyword evidence="4 8" id="KW-0732">Signal</keyword>
<dbReference type="GO" id="GO:0046872">
    <property type="term" value="F:metal ion binding"/>
    <property type="evidence" value="ECO:0007669"/>
    <property type="project" value="UniProtKB-KW"/>
</dbReference>
<dbReference type="Proteomes" id="UP000282837">
    <property type="component" value="Unassembled WGS sequence"/>
</dbReference>
<evidence type="ECO:0000256" key="7">
    <source>
        <dbReference type="ARBA" id="ARBA00023157"/>
    </source>
</evidence>
<keyword evidence="3" id="KW-0479">Metal-binding</keyword>
<dbReference type="EMBL" id="SACO01000004">
    <property type="protein sequence ID" value="RVU05907.1"/>
    <property type="molecule type" value="Genomic_DNA"/>
</dbReference>
<gene>
    <name evidence="9" type="ORF">EOE18_08060</name>
</gene>
<evidence type="ECO:0000313" key="10">
    <source>
        <dbReference type="Proteomes" id="UP000282837"/>
    </source>
</evidence>
<evidence type="ECO:0000256" key="6">
    <source>
        <dbReference type="ARBA" id="ARBA00022837"/>
    </source>
</evidence>
<name>A0A3S2UTH0_9SPHN</name>
<accession>A0A3S2UTH0</accession>
<keyword evidence="10" id="KW-1185">Reference proteome</keyword>
<dbReference type="AlphaFoldDB" id="A0A3S2UTH0"/>
<keyword evidence="7" id="KW-1015">Disulfide bond</keyword>
<keyword evidence="2" id="KW-0719">Serine esterase</keyword>
<dbReference type="InterPro" id="IPR011118">
    <property type="entry name" value="Tannase/feruloyl_esterase"/>
</dbReference>
<comment type="similarity">
    <text evidence="1">Belongs to the tannase family.</text>
</comment>
<feature type="chain" id="PRO_5018644850" evidence="8">
    <location>
        <begin position="22"/>
        <end position="531"/>
    </location>
</feature>
<organism evidence="9 10">
    <name type="scientific">Novosphingobium umbonatum</name>
    <dbReference type="NCBI Taxonomy" id="1908524"/>
    <lineage>
        <taxon>Bacteria</taxon>
        <taxon>Pseudomonadati</taxon>
        <taxon>Pseudomonadota</taxon>
        <taxon>Alphaproteobacteria</taxon>
        <taxon>Sphingomonadales</taxon>
        <taxon>Sphingomonadaceae</taxon>
        <taxon>Novosphingobium</taxon>
    </lineage>
</organism>
<evidence type="ECO:0000256" key="4">
    <source>
        <dbReference type="ARBA" id="ARBA00022729"/>
    </source>
</evidence>
<feature type="signal peptide" evidence="8">
    <location>
        <begin position="1"/>
        <end position="21"/>
    </location>
</feature>
<dbReference type="RefSeq" id="WP_127708008.1">
    <property type="nucleotide sequence ID" value="NZ_SACO01000004.1"/>
</dbReference>
<dbReference type="InterPro" id="IPR029058">
    <property type="entry name" value="AB_hydrolase_fold"/>
</dbReference>
<reference evidence="9 10" key="1">
    <citation type="submission" date="2019-01" db="EMBL/GenBank/DDBJ databases">
        <authorList>
            <person name="Chen W.-M."/>
        </authorList>
    </citation>
    <scope>NUCLEOTIDE SEQUENCE [LARGE SCALE GENOMIC DNA]</scope>
    <source>
        <strain evidence="9 10">FSY-9</strain>
    </source>
</reference>
<dbReference type="Gene3D" id="3.40.50.1820">
    <property type="entry name" value="alpha/beta hydrolase"/>
    <property type="match status" value="1"/>
</dbReference>
<keyword evidence="6" id="KW-0106">Calcium</keyword>
<proteinExistence type="inferred from homology"/>
<dbReference type="GO" id="GO:0052689">
    <property type="term" value="F:carboxylic ester hydrolase activity"/>
    <property type="evidence" value="ECO:0007669"/>
    <property type="project" value="UniProtKB-KW"/>
</dbReference>
<keyword evidence="5 9" id="KW-0378">Hydrolase</keyword>
<protein>
    <submittedName>
        <fullName evidence="9">Tannase/feruloyl esterase family alpha/beta hydrolase</fullName>
    </submittedName>
</protein>
<evidence type="ECO:0000256" key="1">
    <source>
        <dbReference type="ARBA" id="ARBA00006249"/>
    </source>
</evidence>
<dbReference type="Pfam" id="PF07519">
    <property type="entry name" value="Tannase"/>
    <property type="match status" value="1"/>
</dbReference>
<evidence type="ECO:0000313" key="9">
    <source>
        <dbReference type="EMBL" id="RVU05907.1"/>
    </source>
</evidence>
<evidence type="ECO:0000256" key="5">
    <source>
        <dbReference type="ARBA" id="ARBA00022801"/>
    </source>
</evidence>
<dbReference type="OrthoDB" id="7197884at2"/>
<evidence type="ECO:0000256" key="2">
    <source>
        <dbReference type="ARBA" id="ARBA00022487"/>
    </source>
</evidence>
<evidence type="ECO:0000256" key="8">
    <source>
        <dbReference type="SAM" id="SignalP"/>
    </source>
</evidence>
<evidence type="ECO:0000256" key="3">
    <source>
        <dbReference type="ARBA" id="ARBA00022723"/>
    </source>
</evidence>
<dbReference type="PANTHER" id="PTHR33938:SF15">
    <property type="entry name" value="FERULOYL ESTERASE B-RELATED"/>
    <property type="match status" value="1"/>
</dbReference>
<dbReference type="SUPFAM" id="SSF53474">
    <property type="entry name" value="alpha/beta-Hydrolases"/>
    <property type="match status" value="1"/>
</dbReference>
<dbReference type="PANTHER" id="PTHR33938">
    <property type="entry name" value="FERULOYL ESTERASE B-RELATED"/>
    <property type="match status" value="1"/>
</dbReference>